<organism evidence="1 2">
    <name type="scientific">Acinetobacter chinensis</name>
    <dbReference type="NCBI Taxonomy" id="2004650"/>
    <lineage>
        <taxon>Bacteria</taxon>
        <taxon>Pseudomonadati</taxon>
        <taxon>Pseudomonadota</taxon>
        <taxon>Gammaproteobacteria</taxon>
        <taxon>Moraxellales</taxon>
        <taxon>Moraxellaceae</taxon>
        <taxon>Acinetobacter</taxon>
    </lineage>
</organism>
<dbReference type="EMBL" id="CP032134">
    <property type="protein sequence ID" value="AXY57703.1"/>
    <property type="molecule type" value="Genomic_DNA"/>
</dbReference>
<dbReference type="Proteomes" id="UP000263753">
    <property type="component" value="Chromosome"/>
</dbReference>
<reference evidence="2" key="1">
    <citation type="submission" date="2018-09" db="EMBL/GenBank/DDBJ databases">
        <title>The complete genome of Acinetobacter sp. strain WCHAc010005.</title>
        <authorList>
            <person name="Hu Y."/>
            <person name="Long H."/>
            <person name="Feng Y."/>
            <person name="Zong Z."/>
        </authorList>
    </citation>
    <scope>NUCLEOTIDE SEQUENCE [LARGE SCALE GENOMIC DNA]</scope>
    <source>
        <strain evidence="2">WCHAc010005</strain>
    </source>
</reference>
<protein>
    <submittedName>
        <fullName evidence="1">Uncharacterized protein</fullName>
    </submittedName>
</protein>
<evidence type="ECO:0000313" key="2">
    <source>
        <dbReference type="Proteomes" id="UP000263753"/>
    </source>
</evidence>
<dbReference type="AlphaFoldDB" id="A0A3B7M4W9"/>
<sequence>MKKWLFFFIILSLSGCTDQKNDSTETEQYKEIRLPDAAEAQGEDRESGYIENMPNAETVIETVELNSGSDSQALINALQQKLKKNGFSLSASRAAESWAVNDCRKNKILKMAGQGVSSFYAESRIGIGSRKDYYPDFLMYVFTFSDSAQADRYFGEISSALVSGGGFCNGKAPDKLVQNGTQLFYLTTRAEMFRGYINQYAEVIQSFKK</sequence>
<proteinExistence type="predicted"/>
<name>A0A3B7M4W9_9GAMM</name>
<dbReference type="PROSITE" id="PS51257">
    <property type="entry name" value="PROKAR_LIPOPROTEIN"/>
    <property type="match status" value="1"/>
</dbReference>
<dbReference type="KEGG" id="achi:CDG60_14710"/>
<gene>
    <name evidence="1" type="ORF">CDG60_14710</name>
</gene>
<evidence type="ECO:0000313" key="1">
    <source>
        <dbReference type="EMBL" id="AXY57703.1"/>
    </source>
</evidence>
<accession>A0A3B7M4W9</accession>
<dbReference type="RefSeq" id="WP_087513969.1">
    <property type="nucleotide sequence ID" value="NZ_CP032134.1"/>
</dbReference>